<comment type="caution">
    <text evidence="1">The sequence shown here is derived from an EMBL/GenBank/DDBJ whole genome shotgun (WGS) entry which is preliminary data.</text>
</comment>
<proteinExistence type="predicted"/>
<evidence type="ECO:0000313" key="2">
    <source>
        <dbReference type="Proteomes" id="UP000054995"/>
    </source>
</evidence>
<name>A0A0V1F9Z0_TRIPS</name>
<dbReference type="OrthoDB" id="10301271at2759"/>
<protein>
    <submittedName>
        <fullName evidence="1">Uncharacterized protein</fullName>
    </submittedName>
</protein>
<gene>
    <name evidence="1" type="ORF">T4D_13850</name>
</gene>
<dbReference type="Proteomes" id="UP000054995">
    <property type="component" value="Unassembled WGS sequence"/>
</dbReference>
<dbReference type="EMBL" id="JYDT01000188">
    <property type="protein sequence ID" value="KRY82099.1"/>
    <property type="molecule type" value="Genomic_DNA"/>
</dbReference>
<organism evidence="1 2">
    <name type="scientific">Trichinella pseudospiralis</name>
    <name type="common">Parasitic roundworm</name>
    <dbReference type="NCBI Taxonomy" id="6337"/>
    <lineage>
        <taxon>Eukaryota</taxon>
        <taxon>Metazoa</taxon>
        <taxon>Ecdysozoa</taxon>
        <taxon>Nematoda</taxon>
        <taxon>Enoplea</taxon>
        <taxon>Dorylaimia</taxon>
        <taxon>Trichinellida</taxon>
        <taxon>Trichinellidae</taxon>
        <taxon>Trichinella</taxon>
    </lineage>
</organism>
<sequence>MSSDSGPVLTFRSQALCYARKNFSFSPGIRVSLIRSSPAWGSFPIAARHLKCLVSLFTKDWMPCRVISRHAGAFHNAKKCARATIFSRLNRFSKISTACG</sequence>
<dbReference type="AlphaFoldDB" id="A0A0V1F9Z0"/>
<keyword evidence="2" id="KW-1185">Reference proteome</keyword>
<reference evidence="1 2" key="1">
    <citation type="submission" date="2015-01" db="EMBL/GenBank/DDBJ databases">
        <title>Evolution of Trichinella species and genotypes.</title>
        <authorList>
            <person name="Korhonen P.K."/>
            <person name="Edoardo P."/>
            <person name="Giuseppe L.R."/>
            <person name="Gasser R.B."/>
        </authorList>
    </citation>
    <scope>NUCLEOTIDE SEQUENCE [LARGE SCALE GENOMIC DNA]</scope>
    <source>
        <strain evidence="1">ISS470</strain>
    </source>
</reference>
<evidence type="ECO:0000313" key="1">
    <source>
        <dbReference type="EMBL" id="KRY82099.1"/>
    </source>
</evidence>
<accession>A0A0V1F9Z0</accession>